<keyword evidence="6" id="KW-0808">Transferase</keyword>
<dbReference type="GO" id="GO:0005525">
    <property type="term" value="F:GTP binding"/>
    <property type="evidence" value="ECO:0007669"/>
    <property type="project" value="UniProtKB-KW"/>
</dbReference>
<feature type="region of interest" description="Disordered" evidence="18">
    <location>
        <begin position="1"/>
        <end position="44"/>
    </location>
</feature>
<keyword evidence="15" id="KW-0342">GTP-binding</keyword>
<feature type="region of interest" description="Disordered" evidence="18">
    <location>
        <begin position="498"/>
        <end position="526"/>
    </location>
</feature>
<proteinExistence type="predicted"/>
<evidence type="ECO:0000256" key="8">
    <source>
        <dbReference type="ARBA" id="ARBA00022741"/>
    </source>
</evidence>
<evidence type="ECO:0000256" key="18">
    <source>
        <dbReference type="SAM" id="MobiDB-lite"/>
    </source>
</evidence>
<reference evidence="22" key="1">
    <citation type="submission" date="2018-05" db="EMBL/GenBank/DDBJ databases">
        <title>Draft genome sequence of Stemphylium lycopersici strain CIDEFI 213.</title>
        <authorList>
            <person name="Medina R."/>
            <person name="Franco M.E.E."/>
            <person name="Lucentini C.G."/>
            <person name="Saparrat M.C.N."/>
            <person name="Balatti P.A."/>
        </authorList>
    </citation>
    <scope>NUCLEOTIDE SEQUENCE [LARGE SCALE GENOMIC DNA]</scope>
    <source>
        <strain evidence="22">CIDEFI 213</strain>
    </source>
</reference>
<name>A0A364MT86_STELY</name>
<dbReference type="Proteomes" id="UP000249619">
    <property type="component" value="Unassembled WGS sequence"/>
</dbReference>
<keyword evidence="14" id="KW-0496">Mitochondrion</keyword>
<dbReference type="InterPro" id="IPR027094">
    <property type="entry name" value="Mitofusin_fam"/>
</dbReference>
<evidence type="ECO:0000256" key="2">
    <source>
        <dbReference type="ARBA" id="ARBA00004127"/>
    </source>
</evidence>
<feature type="compositionally biased region" description="Basic and acidic residues" evidence="18">
    <location>
        <begin position="514"/>
        <end position="526"/>
    </location>
</feature>
<dbReference type="PANTHER" id="PTHR10465">
    <property type="entry name" value="TRANSMEMBRANE GTPASE FZO1"/>
    <property type="match status" value="1"/>
</dbReference>
<keyword evidence="8" id="KW-0547">Nucleotide-binding</keyword>
<evidence type="ECO:0000256" key="6">
    <source>
        <dbReference type="ARBA" id="ARBA00022679"/>
    </source>
</evidence>
<evidence type="ECO:0000256" key="16">
    <source>
        <dbReference type="ARBA" id="ARBA00023136"/>
    </source>
</evidence>
<comment type="pathway">
    <text evidence="4">Protein modification; protein ubiquitination.</text>
</comment>
<protein>
    <recommendedName>
        <fullName evidence="5">RING-type E3 ubiquitin transferase</fullName>
        <ecNumber evidence="5">2.3.2.27</ecNumber>
    </recommendedName>
</protein>
<dbReference type="GO" id="GO:0012505">
    <property type="term" value="C:endomembrane system"/>
    <property type="evidence" value="ECO:0007669"/>
    <property type="project" value="UniProtKB-SubCell"/>
</dbReference>
<dbReference type="GO" id="GO:0008053">
    <property type="term" value="P:mitochondrial fusion"/>
    <property type="evidence" value="ECO:0007669"/>
    <property type="project" value="TreeGrafter"/>
</dbReference>
<evidence type="ECO:0000256" key="14">
    <source>
        <dbReference type="ARBA" id="ARBA00023128"/>
    </source>
</evidence>
<evidence type="ECO:0000256" key="5">
    <source>
        <dbReference type="ARBA" id="ARBA00012483"/>
    </source>
</evidence>
<evidence type="ECO:0000256" key="17">
    <source>
        <dbReference type="ARBA" id="ARBA00048548"/>
    </source>
</evidence>
<comment type="caution">
    <text evidence="21">The sequence shown here is derived from an EMBL/GenBank/DDBJ whole genome shotgun (WGS) entry which is preliminary data.</text>
</comment>
<evidence type="ECO:0000256" key="19">
    <source>
        <dbReference type="SAM" id="Phobius"/>
    </source>
</evidence>
<feature type="transmembrane region" description="Helical" evidence="19">
    <location>
        <begin position="1409"/>
        <end position="1430"/>
    </location>
</feature>
<feature type="compositionally biased region" description="Polar residues" evidence="18">
    <location>
        <begin position="1674"/>
        <end position="1687"/>
    </location>
</feature>
<organism evidence="21 22">
    <name type="scientific">Stemphylium lycopersici</name>
    <name type="common">Tomato gray leaf spot disease fungus</name>
    <name type="synonym">Thyrospora lycopersici</name>
    <dbReference type="NCBI Taxonomy" id="183478"/>
    <lineage>
        <taxon>Eukaryota</taxon>
        <taxon>Fungi</taxon>
        <taxon>Dikarya</taxon>
        <taxon>Ascomycota</taxon>
        <taxon>Pezizomycotina</taxon>
        <taxon>Dothideomycetes</taxon>
        <taxon>Pleosporomycetidae</taxon>
        <taxon>Pleosporales</taxon>
        <taxon>Pleosporineae</taxon>
        <taxon>Pleosporaceae</taxon>
        <taxon>Stemphylium</taxon>
    </lineage>
</organism>
<evidence type="ECO:0000256" key="1">
    <source>
        <dbReference type="ARBA" id="ARBA00000900"/>
    </source>
</evidence>
<feature type="region of interest" description="Disordered" evidence="18">
    <location>
        <begin position="1674"/>
        <end position="1704"/>
    </location>
</feature>
<sequence>MNPDRRSNRSSTPGESSSSRQGASDDFVPRRNAGPGYMTVGGGNTTSDAAARLVSMLDEDSGYGGSMQDGDGSGMNWRSNIGEDRPSASPMPILSGGSGNAEVEKQRSHVLQLRYNQNKNALGRAIHGTIETLKGFQEMNLKWPAHYPTIQATEKQKAHLRTESRPGLHHTQSAMGDFDPSSRSPERPRGPRRAGTTIGDDPVAESSSAAENKRKDEPRLVTPQLAHDFSVLKLELRMGGRHQTDLVHSLEKNSVASLLDGQIQQSIRHLFSLKERIEDTSSKVLVTGDLNAGKSTFCNALLRRKVLPEDQQPCTSIFCEVLDFKENGGVEEVHAIPIGSTYNRNDESTYVVFDLGDLEKIVIDNDHFSQCKIYVKDIRDVDQSLLNNGVVDIALIDAPGLNADSIKTTAVFARQEEIDVVVFVVSAANHFTESAKNFIFTAAREKAYMFMVVNGFDTIRDQRRCQEMILKQVNNLSPATFKESSELVHFVSSNAIPMGAGGSPPDGDGDDDPSDKGKGKEAEKQRDFADLEASLRRFVLEKRARSKLAPAKTYLLNLLGDMNNLATVNRDVSQSELDRVKKEIEALEPEFEESKKSRTEAGEAVDRMVEDTTSEVYGHTRDTLNECIAKVAEQDLGIEYPGLFSAYQYAEDIRDSMLHEVTESVRLCEEHARTQAVQGYNGIKNLGVLHLGNNLYADVMFRPERMFRKSVHALARQVDIDIDLWDFFDVASLWERQEKAAGAGMAMTVAGVVGGRLVGGVGWVDGALGAAKVMGTSNMRRLLIPGLIAGLALGVSYVLASVPKSLPHRLSAKLSQQLSAIDYTHSNALRISSEVRRALKGPANDVRIGLQRNVEKLQLQKEETTKVKAETEVARKYFGNLVRSSNDLRQTVQRVDLEAAPPVIGGPMQSCHAKRSRARGALKFGIRPRNNERHGGVEHGRLAHLAAHLHSYLSLHGGSLTSETAPMEVRRDPRSFLFFIILLLLINSPEPQQTTFNARTRFRELIDREYYQLDLLNRTRYGDFNAKKDKWLNITGLRDEDGFGWELLDPVRQKAKAQSEQILGERWKGLLDGPLDEGEPMMPVYKNLSGYVQGEWARSPLSRIRHPSAMGNASSMPDNPFGHVVDFDRNVTGAGGPLRLHITELEDKMRRNENKTISEISAKVIIGDKDSFGGNWWEFVAHGVHFMNSGTAVLTTTSDRFAGIFALPHMQISPYFYSTSQELLNSTIHEAIERQEKRAFPLWNPWTSSADGANEGFFQSHHCEFVLYLQEFPSPYNIDMDWLEHELRYPTGAPIPQRVSHTMSLVGFSPDCGLVVESKGPPDFPPSEAMHLVGSKTEDFNVRARHSIIAFAISLAFQLWCTLQQMKETATPSMRSRVSFYTIAMMALGDGFTFLILIFMYLFLGTAQLALYSIAFIALFSVLTHLRFLMDIWSVQAAERARQERQQASAAASSTPTPASRTETPAPSGEGGLPLPATAARPPRPPTPIIIAPDQDDADEDMDTTPNTATAATTTNANTNPRAELGALYSRFCLMLIVLFFITIQFATARTTYRAIYFDVISFVYLSFWVPQIYRNIMRNCRRALRWDYVIGTSVARLAPVAYFYMKDDNVLFSRTDWKAMGVLVGWLWVQVVLLTSQEILGPRFLVKDGWAPPAYDYHPILREDEEGATMPLNITTSIDSPTTLDTSSSAGAEGESSKAAGESKSKGKKVFDCSICANDIEVPVIPAGADENSVTGMGGTGMILQRRQYMRLFTNRVSGMDHLPKRNGSCHKLQGHAKGSALA</sequence>
<feature type="compositionally biased region" description="Low complexity" evidence="18">
    <location>
        <begin position="1446"/>
        <end position="1481"/>
    </location>
</feature>
<keyword evidence="10" id="KW-1000">Mitochondrion outer membrane</keyword>
<dbReference type="FunFam" id="3.40.50.300:FF:000638">
    <property type="entry name" value="Transmembrane GTPase Fzo1, putative"/>
    <property type="match status" value="1"/>
</dbReference>
<feature type="transmembrane region" description="Helical" evidence="19">
    <location>
        <begin position="1528"/>
        <end position="1549"/>
    </location>
</feature>
<dbReference type="PANTHER" id="PTHR10465:SF0">
    <property type="entry name" value="SARCALUMENIN"/>
    <property type="match status" value="1"/>
</dbReference>
<gene>
    <name evidence="21" type="ORF">DDE83_008488</name>
</gene>
<evidence type="ECO:0000256" key="7">
    <source>
        <dbReference type="ARBA" id="ARBA00022692"/>
    </source>
</evidence>
<accession>A0A364MT86</accession>
<feature type="transmembrane region" description="Helical" evidence="19">
    <location>
        <begin position="1555"/>
        <end position="1574"/>
    </location>
</feature>
<comment type="catalytic activity">
    <reaction evidence="17">
        <text>GTP + H2O = GDP + phosphate + H(+)</text>
        <dbReference type="Rhea" id="RHEA:19669"/>
        <dbReference type="ChEBI" id="CHEBI:15377"/>
        <dbReference type="ChEBI" id="CHEBI:15378"/>
        <dbReference type="ChEBI" id="CHEBI:37565"/>
        <dbReference type="ChEBI" id="CHEBI:43474"/>
        <dbReference type="ChEBI" id="CHEBI:58189"/>
    </reaction>
</comment>
<dbReference type="EC" id="2.3.2.27" evidence="5"/>
<evidence type="ECO:0000256" key="13">
    <source>
        <dbReference type="ARBA" id="ARBA00023054"/>
    </source>
</evidence>
<feature type="compositionally biased region" description="Low complexity" evidence="18">
    <location>
        <begin position="1688"/>
        <end position="1701"/>
    </location>
</feature>
<feature type="transmembrane region" description="Helical" evidence="19">
    <location>
        <begin position="1348"/>
        <end position="1366"/>
    </location>
</feature>
<keyword evidence="22" id="KW-1185">Reference proteome</keyword>
<feature type="region of interest" description="Disordered" evidence="18">
    <location>
        <begin position="1444"/>
        <end position="1516"/>
    </location>
</feature>
<keyword evidence="16 19" id="KW-0472">Membrane</keyword>
<comment type="catalytic activity">
    <reaction evidence="1">
        <text>S-ubiquitinyl-[E2 ubiquitin-conjugating enzyme]-L-cysteine + [acceptor protein]-L-lysine = [E2 ubiquitin-conjugating enzyme]-L-cysteine + N(6)-ubiquitinyl-[acceptor protein]-L-lysine.</text>
        <dbReference type="EC" id="2.3.2.27"/>
    </reaction>
</comment>
<dbReference type="InterPro" id="IPR021319">
    <property type="entry name" value="DUF2921"/>
</dbReference>
<dbReference type="InterPro" id="IPR045063">
    <property type="entry name" value="Dynamin_N"/>
</dbReference>
<dbReference type="GO" id="GO:0061630">
    <property type="term" value="F:ubiquitin protein ligase activity"/>
    <property type="evidence" value="ECO:0007669"/>
    <property type="project" value="UniProtKB-EC"/>
</dbReference>
<feature type="compositionally biased region" description="Acidic residues" evidence="18">
    <location>
        <begin position="1494"/>
        <end position="1503"/>
    </location>
</feature>
<evidence type="ECO:0000256" key="3">
    <source>
        <dbReference type="ARBA" id="ARBA00004374"/>
    </source>
</evidence>
<dbReference type="Pfam" id="PF00350">
    <property type="entry name" value="Dynamin_N"/>
    <property type="match status" value="1"/>
</dbReference>
<evidence type="ECO:0000313" key="21">
    <source>
        <dbReference type="EMBL" id="RAR02672.1"/>
    </source>
</evidence>
<feature type="transmembrane region" description="Helical" evidence="19">
    <location>
        <begin position="1378"/>
        <end position="1403"/>
    </location>
</feature>
<dbReference type="InterPro" id="IPR030381">
    <property type="entry name" value="G_DYNAMIN_dom"/>
</dbReference>
<keyword evidence="9" id="KW-0833">Ubl conjugation pathway</keyword>
<evidence type="ECO:0000256" key="4">
    <source>
        <dbReference type="ARBA" id="ARBA00004906"/>
    </source>
</evidence>
<evidence type="ECO:0000256" key="15">
    <source>
        <dbReference type="ARBA" id="ARBA00023134"/>
    </source>
</evidence>
<evidence type="ECO:0000313" key="22">
    <source>
        <dbReference type="Proteomes" id="UP000249619"/>
    </source>
</evidence>
<dbReference type="InterPro" id="IPR027417">
    <property type="entry name" value="P-loop_NTPase"/>
</dbReference>
<evidence type="ECO:0000256" key="11">
    <source>
        <dbReference type="ARBA" id="ARBA00022801"/>
    </source>
</evidence>
<dbReference type="GO" id="GO:0051646">
    <property type="term" value="P:mitochondrion localization"/>
    <property type="evidence" value="ECO:0007669"/>
    <property type="project" value="TreeGrafter"/>
</dbReference>
<dbReference type="SUPFAM" id="SSF52540">
    <property type="entry name" value="P-loop containing nucleoside triphosphate hydrolases"/>
    <property type="match status" value="1"/>
</dbReference>
<feature type="region of interest" description="Disordered" evidence="18">
    <location>
        <begin position="1764"/>
        <end position="1784"/>
    </location>
</feature>
<keyword evidence="13" id="KW-0175">Coiled coil</keyword>
<feature type="compositionally biased region" description="Low complexity" evidence="18">
    <location>
        <begin position="9"/>
        <end position="20"/>
    </location>
</feature>
<keyword evidence="12 19" id="KW-1133">Transmembrane helix</keyword>
<dbReference type="GO" id="GO:0005741">
    <property type="term" value="C:mitochondrial outer membrane"/>
    <property type="evidence" value="ECO:0007669"/>
    <property type="project" value="UniProtKB-SubCell"/>
</dbReference>
<dbReference type="PROSITE" id="PS51718">
    <property type="entry name" value="G_DYNAMIN_2"/>
    <property type="match status" value="1"/>
</dbReference>
<keyword evidence="7 19" id="KW-0812">Transmembrane</keyword>
<comment type="subcellular location">
    <subcellularLocation>
        <location evidence="2">Endomembrane system</location>
        <topology evidence="2">Multi-pass membrane protein</topology>
    </subcellularLocation>
    <subcellularLocation>
        <location evidence="3">Mitochondrion outer membrane</location>
        <topology evidence="3">Multi-pass membrane protein</topology>
    </subcellularLocation>
</comment>
<keyword evidence="11 21" id="KW-0378">Hydrolase</keyword>
<dbReference type="STRING" id="183478.A0A364MT86"/>
<feature type="domain" description="Dynamin-type G" evidence="20">
    <location>
        <begin position="278"/>
        <end position="569"/>
    </location>
</feature>
<evidence type="ECO:0000256" key="12">
    <source>
        <dbReference type="ARBA" id="ARBA00022989"/>
    </source>
</evidence>
<dbReference type="Gene3D" id="3.40.50.300">
    <property type="entry name" value="P-loop containing nucleotide triphosphate hydrolases"/>
    <property type="match status" value="1"/>
</dbReference>
<evidence type="ECO:0000259" key="20">
    <source>
        <dbReference type="PROSITE" id="PS51718"/>
    </source>
</evidence>
<feature type="compositionally biased region" description="Low complexity" evidence="18">
    <location>
        <begin position="1504"/>
        <end position="1516"/>
    </location>
</feature>
<dbReference type="Pfam" id="PF11145">
    <property type="entry name" value="DUF2921"/>
    <property type="match status" value="2"/>
</dbReference>
<evidence type="ECO:0000256" key="10">
    <source>
        <dbReference type="ARBA" id="ARBA00022787"/>
    </source>
</evidence>
<dbReference type="EMBL" id="QGDH01000206">
    <property type="protein sequence ID" value="RAR02672.1"/>
    <property type="molecule type" value="Genomic_DNA"/>
</dbReference>
<evidence type="ECO:0000256" key="9">
    <source>
        <dbReference type="ARBA" id="ARBA00022786"/>
    </source>
</evidence>
<feature type="compositionally biased region" description="Basic and acidic residues" evidence="18">
    <location>
        <begin position="154"/>
        <end position="166"/>
    </location>
</feature>
<dbReference type="GO" id="GO:0003924">
    <property type="term" value="F:GTPase activity"/>
    <property type="evidence" value="ECO:0007669"/>
    <property type="project" value="InterPro"/>
</dbReference>
<feature type="region of interest" description="Disordered" evidence="18">
    <location>
        <begin position="153"/>
        <end position="222"/>
    </location>
</feature>